<evidence type="ECO:0000313" key="2">
    <source>
        <dbReference type="EMBL" id="MEB3346667.1"/>
    </source>
</evidence>
<evidence type="ECO:0000313" key="3">
    <source>
        <dbReference type="Proteomes" id="UP001327027"/>
    </source>
</evidence>
<protein>
    <submittedName>
        <fullName evidence="2">DinB family protein</fullName>
    </submittedName>
</protein>
<reference evidence="2 3" key="1">
    <citation type="journal article" date="2013" name="Int. J. Syst. Evol. Microbiol.">
        <title>Aquimarina gracilis sp. nov., isolated from the gut microflora of a mussel, Mytilus coruscus, and emended description of Aquimarina spongiae.</title>
        <authorList>
            <person name="Park S.C."/>
            <person name="Choe H.N."/>
            <person name="Baik K.S."/>
            <person name="Seong C.N."/>
        </authorList>
    </citation>
    <scope>NUCLEOTIDE SEQUENCE [LARGE SCALE GENOMIC DNA]</scope>
    <source>
        <strain evidence="2 3">PSC32</strain>
    </source>
</reference>
<sequence>MLAQLNEGEFHPYYGAYISKAKHIDVVKGLHHGKKEFVDFVNSIPQEKFTYAYADEKWTIAEVLQHLIDAERVFAYRALRFARNDKTSLMGFEQDDYVPNSNANNYSKEELIADFEAVRNSSITLFKSFTNEMLLRVGEASSSAMSTRAVGYVLAGHQAHHFEVLKERYL</sequence>
<dbReference type="RefSeq" id="WP_324180695.1">
    <property type="nucleotide sequence ID" value="NZ_BAABAW010000006.1"/>
</dbReference>
<name>A0ABU5ZXT7_9FLAO</name>
<accession>A0ABU5ZXT7</accession>
<dbReference type="InterPro" id="IPR024775">
    <property type="entry name" value="DinB-like"/>
</dbReference>
<dbReference type="Proteomes" id="UP001327027">
    <property type="component" value="Unassembled WGS sequence"/>
</dbReference>
<feature type="domain" description="DinB-like" evidence="1">
    <location>
        <begin position="35"/>
        <end position="164"/>
    </location>
</feature>
<dbReference type="InterPro" id="IPR034660">
    <property type="entry name" value="DinB/YfiT-like"/>
</dbReference>
<keyword evidence="3" id="KW-1185">Reference proteome</keyword>
<proteinExistence type="predicted"/>
<dbReference type="Gene3D" id="1.20.120.450">
    <property type="entry name" value="dinb family like domain"/>
    <property type="match status" value="1"/>
</dbReference>
<organism evidence="2 3">
    <name type="scientific">Aquimarina gracilis</name>
    <dbReference type="NCBI Taxonomy" id="874422"/>
    <lineage>
        <taxon>Bacteria</taxon>
        <taxon>Pseudomonadati</taxon>
        <taxon>Bacteroidota</taxon>
        <taxon>Flavobacteriia</taxon>
        <taxon>Flavobacteriales</taxon>
        <taxon>Flavobacteriaceae</taxon>
        <taxon>Aquimarina</taxon>
    </lineage>
</organism>
<dbReference type="SUPFAM" id="SSF109854">
    <property type="entry name" value="DinB/YfiT-like putative metalloenzymes"/>
    <property type="match status" value="1"/>
</dbReference>
<dbReference type="Pfam" id="PF12867">
    <property type="entry name" value="DinB_2"/>
    <property type="match status" value="1"/>
</dbReference>
<dbReference type="EMBL" id="JAYKLX010000006">
    <property type="protein sequence ID" value="MEB3346667.1"/>
    <property type="molecule type" value="Genomic_DNA"/>
</dbReference>
<comment type="caution">
    <text evidence="2">The sequence shown here is derived from an EMBL/GenBank/DDBJ whole genome shotgun (WGS) entry which is preliminary data.</text>
</comment>
<gene>
    <name evidence="2" type="ORF">U6A24_14405</name>
</gene>
<evidence type="ECO:0000259" key="1">
    <source>
        <dbReference type="Pfam" id="PF12867"/>
    </source>
</evidence>